<dbReference type="eggNOG" id="ENOG5032FVN">
    <property type="taxonomic scope" value="Bacteria"/>
</dbReference>
<name>T1D4Q0_9HELI</name>
<comment type="caution">
    <text evidence="1">The sequence shown here is derived from an EMBL/GenBank/DDBJ whole genome shotgun (WGS) entry which is preliminary data.</text>
</comment>
<organism evidence="1 2">
    <name type="scientific">Helicobacter fennelliae MRY12-0050</name>
    <dbReference type="NCBI Taxonomy" id="1325130"/>
    <lineage>
        <taxon>Bacteria</taxon>
        <taxon>Pseudomonadati</taxon>
        <taxon>Campylobacterota</taxon>
        <taxon>Epsilonproteobacteria</taxon>
        <taxon>Campylobacterales</taxon>
        <taxon>Helicobacteraceae</taxon>
        <taxon>Helicobacter</taxon>
    </lineage>
</organism>
<keyword evidence="2" id="KW-1185">Reference proteome</keyword>
<accession>T1D4Q0</accession>
<evidence type="ECO:0000313" key="1">
    <source>
        <dbReference type="EMBL" id="GAD20156.1"/>
    </source>
</evidence>
<gene>
    <name evidence="1" type="ORF">HFN_1400</name>
</gene>
<dbReference type="OrthoDB" id="5324884at2"/>
<reference evidence="1 2" key="1">
    <citation type="journal article" date="2013" name="Genome Announc.">
        <title>Draft Genome Sequence of Helicobacter fennelliae Strain MRY12-0050, Isolated from a Bacteremia Patient.</title>
        <authorList>
            <person name="Rimbara E."/>
            <person name="Matsui M."/>
            <person name="Mori S."/>
            <person name="Suzuki S."/>
            <person name="Suzuki M."/>
            <person name="Kim H."/>
            <person name="Sekizuka T."/>
            <person name="Kuroda M."/>
            <person name="Shibayama K."/>
        </authorList>
    </citation>
    <scope>NUCLEOTIDE SEQUENCE [LARGE SCALE GENOMIC DNA]</scope>
    <source>
        <strain evidence="1 2">MRY12-0050</strain>
    </source>
</reference>
<dbReference type="STRING" id="1325130.HFN_1400"/>
<sequence>MNLKSFAQKFKDISKELQKETRGIYNVTFNDKNATPINLEPDLLEELIESTIKEAIIMYMKGFHDYRRDKGLGAEHIKIHLEKGSEGEVNIEELLNLGNSLREYLKNFNEPFIDSDGRKIYEWKNDKGVRFRAVSDCISQKVLEKINQMGGSQLPLSPFENTIITFYSDRNFNERMEFKSPKVKEYYENKNNTSKVRRK</sequence>
<dbReference type="RefSeq" id="WP_023949937.1">
    <property type="nucleotide sequence ID" value="NZ_BASD01000035.1"/>
</dbReference>
<dbReference type="Proteomes" id="UP000018143">
    <property type="component" value="Unassembled WGS sequence"/>
</dbReference>
<dbReference type="AlphaFoldDB" id="T1D4Q0"/>
<proteinExistence type="predicted"/>
<dbReference type="EMBL" id="BASD01000035">
    <property type="protein sequence ID" value="GAD20156.1"/>
    <property type="molecule type" value="Genomic_DNA"/>
</dbReference>
<evidence type="ECO:0000313" key="2">
    <source>
        <dbReference type="Proteomes" id="UP000018143"/>
    </source>
</evidence>
<protein>
    <submittedName>
        <fullName evidence="1">Uncharacterized protein</fullName>
    </submittedName>
</protein>